<feature type="compositionally biased region" description="Basic and acidic residues" evidence="8">
    <location>
        <begin position="200"/>
        <end position="214"/>
    </location>
</feature>
<dbReference type="PANTHER" id="PTHR21411">
    <property type="entry name" value="APONTIC"/>
    <property type="match status" value="1"/>
</dbReference>
<dbReference type="PANTHER" id="PTHR21411:SF0">
    <property type="entry name" value="REGULATORY PROTEIN ZESTE"/>
    <property type="match status" value="1"/>
</dbReference>
<dbReference type="AlphaFoldDB" id="A0A8J5TL36"/>
<evidence type="ECO:0000256" key="2">
    <source>
        <dbReference type="ARBA" id="ARBA00016807"/>
    </source>
</evidence>
<keyword evidence="3" id="KW-0479">Metal-binding</keyword>
<dbReference type="CDD" id="cd15489">
    <property type="entry name" value="PHD_SF"/>
    <property type="match status" value="1"/>
</dbReference>
<evidence type="ECO:0000256" key="3">
    <source>
        <dbReference type="ARBA" id="ARBA00022723"/>
    </source>
</evidence>
<dbReference type="SMART" id="SM00249">
    <property type="entry name" value="PHD"/>
    <property type="match status" value="1"/>
</dbReference>
<evidence type="ECO:0000256" key="7">
    <source>
        <dbReference type="PROSITE-ProRule" id="PRU00146"/>
    </source>
</evidence>
<feature type="region of interest" description="Disordered" evidence="8">
    <location>
        <begin position="289"/>
        <end position="327"/>
    </location>
</feature>
<evidence type="ECO:0000256" key="8">
    <source>
        <dbReference type="SAM" id="MobiDB-lite"/>
    </source>
</evidence>
<evidence type="ECO:0000256" key="4">
    <source>
        <dbReference type="ARBA" id="ARBA00022771"/>
    </source>
</evidence>
<keyword evidence="4 7" id="KW-0863">Zinc-finger</keyword>
<sequence>MTSFMPNMSCGPCLYCNATSQDAPEELLRCDLCRRSAHVLCLRSGTPDGVLLGDNFFNFTCSMCHQSGQDTTVRARLNIPQILLLVLYNLHKTETNTARSGFFHWKIHIYNFISHHWKEIFGPESRKKKKKVLQASLSGQLNNYGKYFISGYETLRDGGWYRLAFVLPPAQLIQRQVAEKRVVASVGNADPVRSRRRKISKDDLSKETPHIKEEPIEESVSSGDVSFDSPDDSSRGSWFTEKDVLKPHACPPQALFDSEEEDEKHVTMKEEVMVKKEEADIEFVGVKEDKRDGVGKEDEGDAEFLDVDGSESEVPQNNRVETQPSIEPRSCAQASLFTRTISTAASMLMEHSALSRELTTENVRALSGYEEQQLLHQLEELQESGPLPPDLHRLRRKLAVRSEKPNQSELYVSQSEYKHGKGAIRASPITEYEKEYLIKIVKEFQGIIDDKSTSFVAVSKKAAVWQDIAARFNAATGYSKSSQQVRKIWENIRNRARKYYMRLKEHQSQTGEELPLGLVDRLSAQVLPLIEKELEPQDNTMDPDASLHVEAILHDSDANDSSSSLINNTHITLPCPEVTPVIIERAELEGSTSKVDLSLVNHSLPEHDRTSSVKRKMVPRKGKAYDAALKFNAKRNKRRLELDQAVHDEQLKLIEIQKCYYEEHHKRQMQVLEEQRIAADRQHQRQLQVLESQKNAADLERKYWELKLKDLEKT</sequence>
<evidence type="ECO:0000256" key="1">
    <source>
        <dbReference type="ARBA" id="ARBA00011764"/>
    </source>
</evidence>
<proteinExistence type="predicted"/>
<evidence type="ECO:0000313" key="11">
    <source>
        <dbReference type="Proteomes" id="UP000747542"/>
    </source>
</evidence>
<protein>
    <recommendedName>
        <fullName evidence="2">Regulatory protein zeste</fullName>
    </recommendedName>
</protein>
<evidence type="ECO:0000256" key="5">
    <source>
        <dbReference type="ARBA" id="ARBA00022833"/>
    </source>
</evidence>
<feature type="domain" description="PHD-type" evidence="9">
    <location>
        <begin position="10"/>
        <end position="67"/>
    </location>
</feature>
<dbReference type="EMBL" id="JAHLQT010003055">
    <property type="protein sequence ID" value="KAG7176610.1"/>
    <property type="molecule type" value="Genomic_DNA"/>
</dbReference>
<dbReference type="GO" id="GO:0008270">
    <property type="term" value="F:zinc ion binding"/>
    <property type="evidence" value="ECO:0007669"/>
    <property type="project" value="UniProtKB-KW"/>
</dbReference>
<organism evidence="10 11">
    <name type="scientific">Homarus americanus</name>
    <name type="common">American lobster</name>
    <dbReference type="NCBI Taxonomy" id="6706"/>
    <lineage>
        <taxon>Eukaryota</taxon>
        <taxon>Metazoa</taxon>
        <taxon>Ecdysozoa</taxon>
        <taxon>Arthropoda</taxon>
        <taxon>Crustacea</taxon>
        <taxon>Multicrustacea</taxon>
        <taxon>Malacostraca</taxon>
        <taxon>Eumalacostraca</taxon>
        <taxon>Eucarida</taxon>
        <taxon>Decapoda</taxon>
        <taxon>Pleocyemata</taxon>
        <taxon>Astacidea</taxon>
        <taxon>Nephropoidea</taxon>
        <taxon>Nephropidae</taxon>
        <taxon>Homarus</taxon>
    </lineage>
</organism>
<comment type="function">
    <text evidence="6">Involved in transvection phenomena (= synapsis-dependent gene expression), where the synaptic pairing of chromosomes carrying genes with which zeste interacts influences the expression of these genes. Zeste binds to DNA and stimulates transcription from a nearby promoter.</text>
</comment>
<name>A0A8J5TL36_HOMAM</name>
<dbReference type="PROSITE" id="PS50016">
    <property type="entry name" value="ZF_PHD_2"/>
    <property type="match status" value="1"/>
</dbReference>
<dbReference type="OrthoDB" id="4080456at2759"/>
<evidence type="ECO:0000313" key="10">
    <source>
        <dbReference type="EMBL" id="KAG7176610.1"/>
    </source>
</evidence>
<comment type="caution">
    <text evidence="10">The sequence shown here is derived from an EMBL/GenBank/DDBJ whole genome shotgun (WGS) entry which is preliminary data.</text>
</comment>
<feature type="compositionally biased region" description="Acidic residues" evidence="8">
    <location>
        <begin position="298"/>
        <end position="311"/>
    </location>
</feature>
<feature type="compositionally biased region" description="Polar residues" evidence="8">
    <location>
        <begin position="313"/>
        <end position="325"/>
    </location>
</feature>
<comment type="subunit">
    <text evidence="1">Self-associates forming complexes of several hundred monomers.</text>
</comment>
<dbReference type="InterPro" id="IPR001965">
    <property type="entry name" value="Znf_PHD"/>
</dbReference>
<reference evidence="10" key="1">
    <citation type="journal article" date="2021" name="Sci. Adv.">
        <title>The American lobster genome reveals insights on longevity, neural, and immune adaptations.</title>
        <authorList>
            <person name="Polinski J.M."/>
            <person name="Zimin A.V."/>
            <person name="Clark K.F."/>
            <person name="Kohn A.B."/>
            <person name="Sadowski N."/>
            <person name="Timp W."/>
            <person name="Ptitsyn A."/>
            <person name="Khanna P."/>
            <person name="Romanova D.Y."/>
            <person name="Williams P."/>
            <person name="Greenwood S.J."/>
            <person name="Moroz L.L."/>
            <person name="Walt D.R."/>
            <person name="Bodnar A.G."/>
        </authorList>
    </citation>
    <scope>NUCLEOTIDE SEQUENCE</scope>
    <source>
        <strain evidence="10">GMGI-L3</strain>
    </source>
</reference>
<dbReference type="Pfam" id="PF13873">
    <property type="entry name" value="Myb_DNA-bind_5"/>
    <property type="match status" value="1"/>
</dbReference>
<evidence type="ECO:0000256" key="6">
    <source>
        <dbReference type="ARBA" id="ARBA00025466"/>
    </source>
</evidence>
<dbReference type="InterPro" id="IPR028002">
    <property type="entry name" value="Myb_DNA-bind_5"/>
</dbReference>
<keyword evidence="11" id="KW-1185">Reference proteome</keyword>
<evidence type="ECO:0000259" key="9">
    <source>
        <dbReference type="PROSITE" id="PS50016"/>
    </source>
</evidence>
<keyword evidence="5" id="KW-0862">Zinc</keyword>
<dbReference type="InterPro" id="IPR019787">
    <property type="entry name" value="Znf_PHD-finger"/>
</dbReference>
<gene>
    <name evidence="10" type="primary">Kat14-L3</name>
    <name evidence="10" type="ORF">Hamer_G015416</name>
</gene>
<feature type="region of interest" description="Disordered" evidence="8">
    <location>
        <begin position="194"/>
        <end position="240"/>
    </location>
</feature>
<accession>A0A8J5TL36</accession>
<dbReference type="Proteomes" id="UP000747542">
    <property type="component" value="Unassembled WGS sequence"/>
</dbReference>